<sequence length="207" mass="23436">MWHRRHPAPPPQPSSRRSNTTINDDQQPPKPSNPSNPLPAASSTPRESTEHNEHIEPYVLIVCIKNHAKNKRGLACPVTKTATIRGNPSTAEQKVYLDKEKNYGVAPPRAGNASRDTASQGWRKNNEQIRTEQKIWCNQRRSCVVSHQMRACPYLSPPYPLAHRRPSYCPPSRFAPPVGRNPTLTQRVIWKLTEGYPIMTTQLVSKH</sequence>
<feature type="compositionally biased region" description="Pro residues" evidence="1">
    <location>
        <begin position="28"/>
        <end position="37"/>
    </location>
</feature>
<name>A0A834I4Q3_RHYFE</name>
<dbReference type="AlphaFoldDB" id="A0A834I4Q3"/>
<comment type="caution">
    <text evidence="2">The sequence shown here is derived from an EMBL/GenBank/DDBJ whole genome shotgun (WGS) entry which is preliminary data.</text>
</comment>
<keyword evidence="3" id="KW-1185">Reference proteome</keyword>
<evidence type="ECO:0000313" key="2">
    <source>
        <dbReference type="EMBL" id="KAF7272616.1"/>
    </source>
</evidence>
<feature type="region of interest" description="Disordered" evidence="1">
    <location>
        <begin position="1"/>
        <end position="52"/>
    </location>
</feature>
<protein>
    <submittedName>
        <fullName evidence="2">Uncharacterized protein</fullName>
    </submittedName>
</protein>
<organism evidence="2 3">
    <name type="scientific">Rhynchophorus ferrugineus</name>
    <name type="common">Red palm weevil</name>
    <name type="synonym">Curculio ferrugineus</name>
    <dbReference type="NCBI Taxonomy" id="354439"/>
    <lineage>
        <taxon>Eukaryota</taxon>
        <taxon>Metazoa</taxon>
        <taxon>Ecdysozoa</taxon>
        <taxon>Arthropoda</taxon>
        <taxon>Hexapoda</taxon>
        <taxon>Insecta</taxon>
        <taxon>Pterygota</taxon>
        <taxon>Neoptera</taxon>
        <taxon>Endopterygota</taxon>
        <taxon>Coleoptera</taxon>
        <taxon>Polyphaga</taxon>
        <taxon>Cucujiformia</taxon>
        <taxon>Curculionidae</taxon>
        <taxon>Dryophthorinae</taxon>
        <taxon>Rhynchophorus</taxon>
    </lineage>
</organism>
<reference evidence="2" key="1">
    <citation type="submission" date="2020-08" db="EMBL/GenBank/DDBJ databases">
        <title>Genome sequencing and assembly of the red palm weevil Rhynchophorus ferrugineus.</title>
        <authorList>
            <person name="Dias G.B."/>
            <person name="Bergman C.M."/>
            <person name="Manee M."/>
        </authorList>
    </citation>
    <scope>NUCLEOTIDE SEQUENCE</scope>
    <source>
        <strain evidence="2">AA-2017</strain>
        <tissue evidence="2">Whole larva</tissue>
    </source>
</reference>
<dbReference type="EMBL" id="JAACXV010013735">
    <property type="protein sequence ID" value="KAF7272616.1"/>
    <property type="molecule type" value="Genomic_DNA"/>
</dbReference>
<evidence type="ECO:0000256" key="1">
    <source>
        <dbReference type="SAM" id="MobiDB-lite"/>
    </source>
</evidence>
<dbReference type="Proteomes" id="UP000625711">
    <property type="component" value="Unassembled WGS sequence"/>
</dbReference>
<feature type="compositionally biased region" description="Polar residues" evidence="1">
    <location>
        <begin position="114"/>
        <end position="123"/>
    </location>
</feature>
<proteinExistence type="predicted"/>
<accession>A0A834I4Q3</accession>
<gene>
    <name evidence="2" type="ORF">GWI33_014628</name>
</gene>
<evidence type="ECO:0000313" key="3">
    <source>
        <dbReference type="Proteomes" id="UP000625711"/>
    </source>
</evidence>
<feature type="region of interest" description="Disordered" evidence="1">
    <location>
        <begin position="103"/>
        <end position="124"/>
    </location>
</feature>